<reference evidence="7" key="1">
    <citation type="journal article" date="2023" name="Commun. Biol.">
        <title>Genome analysis of Parmales, the sister group of diatoms, reveals the evolutionary specialization of diatoms from phago-mixotrophs to photoautotrophs.</title>
        <authorList>
            <person name="Ban H."/>
            <person name="Sato S."/>
            <person name="Yoshikawa S."/>
            <person name="Yamada K."/>
            <person name="Nakamura Y."/>
            <person name="Ichinomiya M."/>
            <person name="Sato N."/>
            <person name="Blanc-Mathieu R."/>
            <person name="Endo H."/>
            <person name="Kuwata A."/>
            <person name="Ogata H."/>
        </authorList>
    </citation>
    <scope>NUCLEOTIDE SEQUENCE [LARGE SCALE GENOMIC DNA]</scope>
    <source>
        <strain evidence="7">NIES 3701</strain>
    </source>
</reference>
<evidence type="ECO:0000256" key="3">
    <source>
        <dbReference type="ARBA" id="ARBA00023180"/>
    </source>
</evidence>
<organism evidence="6 7">
    <name type="scientific">Triparma strigata</name>
    <dbReference type="NCBI Taxonomy" id="1606541"/>
    <lineage>
        <taxon>Eukaryota</taxon>
        <taxon>Sar</taxon>
        <taxon>Stramenopiles</taxon>
        <taxon>Ochrophyta</taxon>
        <taxon>Bolidophyceae</taxon>
        <taxon>Parmales</taxon>
        <taxon>Triparmaceae</taxon>
        <taxon>Triparma</taxon>
    </lineage>
</organism>
<gene>
    <name evidence="6" type="ORF">TrST_g4488</name>
</gene>
<name>A0A9W6ZT96_9STRA</name>
<protein>
    <recommendedName>
        <fullName evidence="5">Sulfatase N-terminal domain-containing protein</fullName>
    </recommendedName>
</protein>
<dbReference type="InterPro" id="IPR047115">
    <property type="entry name" value="ARSB"/>
</dbReference>
<keyword evidence="3" id="KW-0325">Glycoprotein</keyword>
<dbReference type="GO" id="GO:0046872">
    <property type="term" value="F:metal ion binding"/>
    <property type="evidence" value="ECO:0007669"/>
    <property type="project" value="UniProtKB-KW"/>
</dbReference>
<dbReference type="PANTHER" id="PTHR10342:SF274">
    <property type="entry name" value="ARYLSULFATASE B"/>
    <property type="match status" value="1"/>
</dbReference>
<evidence type="ECO:0000256" key="4">
    <source>
        <dbReference type="SAM" id="SignalP"/>
    </source>
</evidence>
<dbReference type="AlphaFoldDB" id="A0A9W6ZT96"/>
<dbReference type="CDD" id="cd16029">
    <property type="entry name" value="4-S"/>
    <property type="match status" value="1"/>
</dbReference>
<dbReference type="Pfam" id="PF00884">
    <property type="entry name" value="Sulfatase"/>
    <property type="match status" value="1"/>
</dbReference>
<feature type="signal peptide" evidence="4">
    <location>
        <begin position="1"/>
        <end position="25"/>
    </location>
</feature>
<evidence type="ECO:0000256" key="1">
    <source>
        <dbReference type="ARBA" id="ARBA00022723"/>
    </source>
</evidence>
<sequence length="681" mass="75604">MTRVMSNYALLPFVLLAVHFVGINCVVKDDLPHIVTILVDDWGWSNFGSHREGVSQGALEQHTPNIDSLLNSGVDLNRHYAYKICSPSRSSLQSGRHPDHVNPLNTGVLVNNPSDPVSGYQGIPKNMTGIAEKLKTKGYKTHMTGKWDAGMATPSHTPQGRGYDSFYGYFQHANNYWNKGGHIEATGNVDLCLNRFTDLFMENATYRGGVLDSGELSDKCLGSDKNPGDVEDPECYEEHIFKKKTLEVIENHDEETPLFLFHAFHLIHTPLNVPASYLEKVDMMINPYEFDSAARRNYSAMVYYMDEVVGEIVDALKAKGMYDDTVIALMSDNGGPLYLPGAANNAPLKGGKYSDWEGGVRTNALISGGKLPEEARGTVYNGLVSIADWFGMFCDLVGLPVDDPKSEAANDWLAQYRPDLPSLPPVDALSGLFSKIVSGDKENAHPVLPLSSQALIKYPYKIVTGIQPYSNWTGELFPNCTTLEGPLVPWHNDSNLFEFHLDWSLDEEELAGHLWKEECAGGCLFNIETDPNETNDLAAAEPEVLRELAGLLDDHVKTLFVPDRGVEDHMACQHSASVNGGFYGPWLEVEGYYTGPFRKLSLKQKLFVEAYDEFLEVLSQPRIEEEVYKITQKIYPKFLVDPLEKSFDCCMVEGVVENTCVDKEHGYSANGVGVEGIAMVE</sequence>
<dbReference type="InterPro" id="IPR017850">
    <property type="entry name" value="Alkaline_phosphatase_core_sf"/>
</dbReference>
<dbReference type="OrthoDB" id="408574at2759"/>
<evidence type="ECO:0000259" key="5">
    <source>
        <dbReference type="Pfam" id="PF00884"/>
    </source>
</evidence>
<dbReference type="Gene3D" id="3.40.720.10">
    <property type="entry name" value="Alkaline Phosphatase, subunit A"/>
    <property type="match status" value="1"/>
</dbReference>
<proteinExistence type="predicted"/>
<evidence type="ECO:0000256" key="2">
    <source>
        <dbReference type="ARBA" id="ARBA00022837"/>
    </source>
</evidence>
<dbReference type="InterPro" id="IPR000917">
    <property type="entry name" value="Sulfatase_N"/>
</dbReference>
<keyword evidence="7" id="KW-1185">Reference proteome</keyword>
<dbReference type="SUPFAM" id="SSF53649">
    <property type="entry name" value="Alkaline phosphatase-like"/>
    <property type="match status" value="1"/>
</dbReference>
<keyword evidence="1" id="KW-0479">Metal-binding</keyword>
<feature type="chain" id="PRO_5040944462" description="Sulfatase N-terminal domain-containing protein" evidence="4">
    <location>
        <begin position="26"/>
        <end position="681"/>
    </location>
</feature>
<dbReference type="GO" id="GO:0008484">
    <property type="term" value="F:sulfuric ester hydrolase activity"/>
    <property type="evidence" value="ECO:0007669"/>
    <property type="project" value="InterPro"/>
</dbReference>
<evidence type="ECO:0000313" key="7">
    <source>
        <dbReference type="Proteomes" id="UP001165085"/>
    </source>
</evidence>
<dbReference type="Gene3D" id="3.30.1120.10">
    <property type="match status" value="1"/>
</dbReference>
<dbReference type="EMBL" id="BRXY01000064">
    <property type="protein sequence ID" value="GMH60224.1"/>
    <property type="molecule type" value="Genomic_DNA"/>
</dbReference>
<dbReference type="Proteomes" id="UP001165085">
    <property type="component" value="Unassembled WGS sequence"/>
</dbReference>
<keyword evidence="4" id="KW-0732">Signal</keyword>
<feature type="domain" description="Sulfatase N-terminal" evidence="5">
    <location>
        <begin position="32"/>
        <end position="398"/>
    </location>
</feature>
<dbReference type="PANTHER" id="PTHR10342">
    <property type="entry name" value="ARYLSULFATASE"/>
    <property type="match status" value="1"/>
</dbReference>
<evidence type="ECO:0000313" key="6">
    <source>
        <dbReference type="EMBL" id="GMH60224.1"/>
    </source>
</evidence>
<comment type="caution">
    <text evidence="6">The sequence shown here is derived from an EMBL/GenBank/DDBJ whole genome shotgun (WGS) entry which is preliminary data.</text>
</comment>
<accession>A0A9W6ZT96</accession>
<keyword evidence="2" id="KW-0106">Calcium</keyword>